<accession>A0ABS3GJK3</accession>
<dbReference type="PANTHER" id="PTHR35531:SF1">
    <property type="entry name" value="INNER MEMBRANE PROTEIN YBCI-RELATED"/>
    <property type="match status" value="1"/>
</dbReference>
<protein>
    <submittedName>
        <fullName evidence="2">Metal-dependent hydrolase</fullName>
    </submittedName>
</protein>
<dbReference type="GO" id="GO:0016787">
    <property type="term" value="F:hydrolase activity"/>
    <property type="evidence" value="ECO:0007669"/>
    <property type="project" value="UniProtKB-KW"/>
</dbReference>
<feature type="transmembrane region" description="Helical" evidence="1">
    <location>
        <begin position="64"/>
        <end position="82"/>
    </location>
</feature>
<evidence type="ECO:0000313" key="2">
    <source>
        <dbReference type="EMBL" id="MBO0414428.1"/>
    </source>
</evidence>
<reference evidence="2 3" key="1">
    <citation type="submission" date="2021-03" db="EMBL/GenBank/DDBJ databases">
        <title>First Case of infection caused by Chromobacterium haemolyticum derived from water in China.</title>
        <authorList>
            <person name="Chen J."/>
            <person name="Liu C."/>
        </authorList>
    </citation>
    <scope>NUCLEOTIDE SEQUENCE [LARGE SCALE GENOMIC DNA]</scope>
    <source>
        <strain evidence="2 3">WJ-5</strain>
    </source>
</reference>
<name>A0ABS3GJK3_9NEIS</name>
<dbReference type="Proteomes" id="UP000664349">
    <property type="component" value="Unassembled WGS sequence"/>
</dbReference>
<dbReference type="EMBL" id="JAFLRD010000002">
    <property type="protein sequence ID" value="MBO0414428.1"/>
    <property type="molecule type" value="Genomic_DNA"/>
</dbReference>
<sequence length="187" mass="20279">MPTVVTHALAGATLAGLCAQRPLSAPGMAGWLLLCGAAAMLPDLDVITFKLGIPYASPWGHRGISHSLTLALIAGGLLAVFGRRWWRRLSLGPMRAFAVLSLAVASHALLDMWTDATHGPALAMPWHQGRFLFDWRPIEGSPLTPSRWLGAKGLRVLSSELLYVWLPCLLLWMARAAWLRGRGEGGR</sequence>
<keyword evidence="1" id="KW-0472">Membrane</keyword>
<keyword evidence="2" id="KW-0378">Hydrolase</keyword>
<proteinExistence type="predicted"/>
<feature type="transmembrane region" description="Helical" evidence="1">
    <location>
        <begin position="162"/>
        <end position="179"/>
    </location>
</feature>
<keyword evidence="1" id="KW-0812">Transmembrane</keyword>
<dbReference type="GeneID" id="58559620"/>
<evidence type="ECO:0000313" key="3">
    <source>
        <dbReference type="Proteomes" id="UP000664349"/>
    </source>
</evidence>
<comment type="caution">
    <text evidence="2">The sequence shown here is derived from an EMBL/GenBank/DDBJ whole genome shotgun (WGS) entry which is preliminary data.</text>
</comment>
<evidence type="ECO:0000256" key="1">
    <source>
        <dbReference type="SAM" id="Phobius"/>
    </source>
</evidence>
<keyword evidence="3" id="KW-1185">Reference proteome</keyword>
<dbReference type="RefSeq" id="WP_174243636.1">
    <property type="nucleotide sequence ID" value="NZ_AP019312.1"/>
</dbReference>
<gene>
    <name evidence="2" type="ORF">J1C50_02805</name>
</gene>
<dbReference type="InterPro" id="IPR007404">
    <property type="entry name" value="YdjM-like"/>
</dbReference>
<dbReference type="PANTHER" id="PTHR35531">
    <property type="entry name" value="INNER MEMBRANE PROTEIN YBCI-RELATED"/>
    <property type="match status" value="1"/>
</dbReference>
<dbReference type="Pfam" id="PF04307">
    <property type="entry name" value="YdjM"/>
    <property type="match status" value="1"/>
</dbReference>
<organism evidence="2 3">
    <name type="scientific">Chromobacterium haemolyticum</name>
    <dbReference type="NCBI Taxonomy" id="394935"/>
    <lineage>
        <taxon>Bacteria</taxon>
        <taxon>Pseudomonadati</taxon>
        <taxon>Pseudomonadota</taxon>
        <taxon>Betaproteobacteria</taxon>
        <taxon>Neisseriales</taxon>
        <taxon>Chromobacteriaceae</taxon>
        <taxon>Chromobacterium</taxon>
    </lineage>
</organism>
<keyword evidence="1" id="KW-1133">Transmembrane helix</keyword>
<feature type="transmembrane region" description="Helical" evidence="1">
    <location>
        <begin position="94"/>
        <end position="110"/>
    </location>
</feature>